<dbReference type="OrthoDB" id="27033at2157"/>
<sequence length="684" mass="78164">MNIHIYEDGNTYRVLAGEPIIPVTFEFDGRESSKKINDLGLGISSSDGKVVIEKGLGLREHVLGLGEKAVELDRKRKRYVMWNLDCGVYQRFQDPLYVNIPFLITVEAGRARGYFINSASKLVIDVGFEDYGKIKIYVPDNGVELFVFDGPTIENVMEQYSKLTGLPFLPPEWAFGYMISRYTYYPQDKIIELLDLLASDGFRVTAVFLDIDFMDSFKIFTWHKERFSDPAKLINELHSRGVKLITIVDHSVKADQNYSVFIDGLGKYCETKDGGLFVGRMWPGSSVYPDFFDENARRWWSDLIGKWVSQGVDGIWLDMNEPTDFTKVSEVRNTLGESPFELKDDRYWTAFPDDVMHRVGNQRISHSLVRNAYPFYQAMATFEGLRKANVEPFILSRSGYAGIQRYAFVWTADGTPSWDQLRLQLQLVLGLSISGVPLVGIDIGGFQGRGRPFIDNSMELLMRYYQAALFFPLYRTHKATDGIDTEPIYLPRYYKDKVREAINLRYKFMPYLYDTAVEAHELGHPIIRPLFYEFPSDEDTYRIEDEYMVGKHVLFAPIVYPQENRRLVFLPGNEKWVDYWTNKVVSGTVESSNDLPIYIRSNSIVPLSGGDFIINGSGEVRHKDAIIKSDPNGLFFSKPYKVGKITFIGSAERVYVDGKETGFASSGDAIIIDINGVVNEVRME</sequence>
<comment type="caution">
    <text evidence="8">The sequence shown here is derived from an EMBL/GenBank/DDBJ whole genome shotgun (WGS) entry which is preliminary data.</text>
</comment>
<dbReference type="Pfam" id="PF01055">
    <property type="entry name" value="Glyco_hydro_31_2nd"/>
    <property type="match status" value="1"/>
</dbReference>
<feature type="domain" description="Glycoside hydrolase family 31 N-terminal" evidence="6">
    <location>
        <begin position="49"/>
        <end position="125"/>
    </location>
</feature>
<feature type="domain" description="Glycoside hydrolase family 31 TIM barrel" evidence="5">
    <location>
        <begin position="167"/>
        <end position="514"/>
    </location>
</feature>
<dbReference type="SUPFAM" id="SSF51011">
    <property type="entry name" value="Glycosyl hydrolase domain"/>
    <property type="match status" value="1"/>
</dbReference>
<keyword evidence="3 4" id="KW-0326">Glycosidase</keyword>
<dbReference type="SUPFAM" id="SSF74650">
    <property type="entry name" value="Galactose mutarotase-like"/>
    <property type="match status" value="1"/>
</dbReference>
<dbReference type="PROSITE" id="PS00129">
    <property type="entry name" value="GLYCOSYL_HYDROL_F31_1"/>
    <property type="match status" value="1"/>
</dbReference>
<proteinExistence type="inferred from homology"/>
<dbReference type="InterPro" id="IPR030458">
    <property type="entry name" value="Glyco_hydro_31_AS"/>
</dbReference>
<protein>
    <submittedName>
        <fullName evidence="8">Alpha-glucosidase</fullName>
    </submittedName>
</protein>
<dbReference type="AlphaFoldDB" id="A0A830GSB5"/>
<dbReference type="RefSeq" id="WP_188595777.1">
    <property type="nucleotide sequence ID" value="NZ_BMNL01000001.1"/>
</dbReference>
<evidence type="ECO:0000259" key="6">
    <source>
        <dbReference type="Pfam" id="PF13802"/>
    </source>
</evidence>
<dbReference type="GO" id="GO:0004553">
    <property type="term" value="F:hydrolase activity, hydrolyzing O-glycosyl compounds"/>
    <property type="evidence" value="ECO:0007669"/>
    <property type="project" value="InterPro"/>
</dbReference>
<dbReference type="CDD" id="cd06604">
    <property type="entry name" value="GH31_glucosidase_II_MalA"/>
    <property type="match status" value="1"/>
</dbReference>
<dbReference type="Proteomes" id="UP000610960">
    <property type="component" value="Unassembled WGS sequence"/>
</dbReference>
<evidence type="ECO:0000259" key="7">
    <source>
        <dbReference type="Pfam" id="PF21365"/>
    </source>
</evidence>
<dbReference type="Pfam" id="PF21365">
    <property type="entry name" value="Glyco_hydro_31_3rd"/>
    <property type="match status" value="1"/>
</dbReference>
<dbReference type="Pfam" id="PF13802">
    <property type="entry name" value="Gal_mutarotas_2"/>
    <property type="match status" value="1"/>
</dbReference>
<reference evidence="8" key="2">
    <citation type="submission" date="2020-09" db="EMBL/GenBank/DDBJ databases">
        <authorList>
            <person name="Sun Q."/>
            <person name="Ohkuma M."/>
        </authorList>
    </citation>
    <scope>NUCLEOTIDE SEQUENCE</scope>
    <source>
        <strain evidence="8">JCM 10088</strain>
    </source>
</reference>
<dbReference type="CDD" id="cd14752">
    <property type="entry name" value="GH31_N"/>
    <property type="match status" value="1"/>
</dbReference>
<dbReference type="InterPro" id="IPR000322">
    <property type="entry name" value="Glyco_hydro_31_TIM"/>
</dbReference>
<dbReference type="Gene3D" id="3.20.20.80">
    <property type="entry name" value="Glycosidases"/>
    <property type="match status" value="1"/>
</dbReference>
<dbReference type="GO" id="GO:0005975">
    <property type="term" value="P:carbohydrate metabolic process"/>
    <property type="evidence" value="ECO:0007669"/>
    <property type="project" value="InterPro"/>
</dbReference>
<keyword evidence="2 4" id="KW-0378">Hydrolase</keyword>
<dbReference type="PANTHER" id="PTHR22762:SF120">
    <property type="entry name" value="HETEROGLYCAN GLUCOSIDASE 1"/>
    <property type="match status" value="1"/>
</dbReference>
<dbReference type="InterPro" id="IPR048395">
    <property type="entry name" value="Glyco_hydro_31_C"/>
</dbReference>
<dbReference type="Gene3D" id="2.60.40.1180">
    <property type="entry name" value="Golgi alpha-mannosidase II"/>
    <property type="match status" value="1"/>
</dbReference>
<evidence type="ECO:0000259" key="5">
    <source>
        <dbReference type="Pfam" id="PF01055"/>
    </source>
</evidence>
<dbReference type="InterPro" id="IPR025887">
    <property type="entry name" value="Glyco_hydro_31_N_dom"/>
</dbReference>
<name>A0A830GSB5_9CREN</name>
<evidence type="ECO:0000256" key="3">
    <source>
        <dbReference type="ARBA" id="ARBA00023295"/>
    </source>
</evidence>
<dbReference type="InterPro" id="IPR011013">
    <property type="entry name" value="Gal_mutarotase_sf_dom"/>
</dbReference>
<dbReference type="NCBIfam" id="NF040948">
    <property type="entry name" value="alpha_gluc_MalA"/>
    <property type="match status" value="1"/>
</dbReference>
<evidence type="ECO:0000256" key="2">
    <source>
        <dbReference type="ARBA" id="ARBA00022801"/>
    </source>
</evidence>
<accession>A0A830GSB5</accession>
<feature type="domain" description="Glycosyl hydrolase family 31 C-terminal" evidence="7">
    <location>
        <begin position="523"/>
        <end position="605"/>
    </location>
</feature>
<keyword evidence="9" id="KW-1185">Reference proteome</keyword>
<dbReference type="InterPro" id="IPR017853">
    <property type="entry name" value="GH"/>
</dbReference>
<dbReference type="Gene3D" id="2.60.40.1760">
    <property type="entry name" value="glycosyl hydrolase (family 31)"/>
    <property type="match status" value="1"/>
</dbReference>
<reference evidence="8" key="1">
    <citation type="journal article" date="2014" name="Int. J. Syst. Evol. Microbiol.">
        <title>Complete genome sequence of Corynebacterium casei LMG S-19264T (=DSM 44701T), isolated from a smear-ripened cheese.</title>
        <authorList>
            <consortium name="US DOE Joint Genome Institute (JGI-PGF)"/>
            <person name="Walter F."/>
            <person name="Albersmeier A."/>
            <person name="Kalinowski J."/>
            <person name="Ruckert C."/>
        </authorList>
    </citation>
    <scope>NUCLEOTIDE SEQUENCE</scope>
    <source>
        <strain evidence="8">JCM 10088</strain>
    </source>
</reference>
<evidence type="ECO:0000313" key="9">
    <source>
        <dbReference type="Proteomes" id="UP000610960"/>
    </source>
</evidence>
<evidence type="ECO:0000256" key="1">
    <source>
        <dbReference type="ARBA" id="ARBA00007806"/>
    </source>
</evidence>
<dbReference type="InterPro" id="IPR053497">
    <property type="entry name" value="GH31_Enzymes"/>
</dbReference>
<dbReference type="GO" id="GO:0030246">
    <property type="term" value="F:carbohydrate binding"/>
    <property type="evidence" value="ECO:0007669"/>
    <property type="project" value="InterPro"/>
</dbReference>
<comment type="similarity">
    <text evidence="1 4">Belongs to the glycosyl hydrolase 31 family.</text>
</comment>
<organism evidence="8 9">
    <name type="scientific">Thermocladium modestius</name>
    <dbReference type="NCBI Taxonomy" id="62609"/>
    <lineage>
        <taxon>Archaea</taxon>
        <taxon>Thermoproteota</taxon>
        <taxon>Thermoprotei</taxon>
        <taxon>Thermoproteales</taxon>
        <taxon>Thermoproteaceae</taxon>
        <taxon>Thermocladium</taxon>
    </lineage>
</organism>
<evidence type="ECO:0000256" key="4">
    <source>
        <dbReference type="RuleBase" id="RU361185"/>
    </source>
</evidence>
<dbReference type="EMBL" id="BMNL01000001">
    <property type="protein sequence ID" value="GGP19595.1"/>
    <property type="molecule type" value="Genomic_DNA"/>
</dbReference>
<dbReference type="SUPFAM" id="SSF51445">
    <property type="entry name" value="(Trans)glycosidases"/>
    <property type="match status" value="1"/>
</dbReference>
<evidence type="ECO:0000313" key="8">
    <source>
        <dbReference type="EMBL" id="GGP19595.1"/>
    </source>
</evidence>
<gene>
    <name evidence="8" type="ORF">GCM10007981_03910</name>
</gene>
<dbReference type="InterPro" id="IPR013780">
    <property type="entry name" value="Glyco_hydro_b"/>
</dbReference>
<dbReference type="PANTHER" id="PTHR22762">
    <property type="entry name" value="ALPHA-GLUCOSIDASE"/>
    <property type="match status" value="1"/>
</dbReference>